<dbReference type="OrthoDB" id="7464898at2759"/>
<evidence type="ECO:0000256" key="1">
    <source>
        <dbReference type="SAM" id="SignalP"/>
    </source>
</evidence>
<dbReference type="Proteomes" id="UP000279307">
    <property type="component" value="Chromosome 10"/>
</dbReference>
<gene>
    <name evidence="2" type="ORF">DMN91_009841</name>
</gene>
<dbReference type="EMBL" id="QOIP01000010">
    <property type="protein sequence ID" value="RLU17605.1"/>
    <property type="molecule type" value="Genomic_DNA"/>
</dbReference>
<keyword evidence="1" id="KW-0732">Signal</keyword>
<evidence type="ECO:0000313" key="2">
    <source>
        <dbReference type="EMBL" id="RLU17605.1"/>
    </source>
</evidence>
<comment type="caution">
    <text evidence="2">The sequence shown here is derived from an EMBL/GenBank/DDBJ whole genome shotgun (WGS) entry which is preliminary data.</text>
</comment>
<organism evidence="2">
    <name type="scientific">Ooceraea biroi</name>
    <name type="common">Clonal raider ant</name>
    <name type="synonym">Cerapachys biroi</name>
    <dbReference type="NCBI Taxonomy" id="2015173"/>
    <lineage>
        <taxon>Eukaryota</taxon>
        <taxon>Metazoa</taxon>
        <taxon>Ecdysozoa</taxon>
        <taxon>Arthropoda</taxon>
        <taxon>Hexapoda</taxon>
        <taxon>Insecta</taxon>
        <taxon>Pterygota</taxon>
        <taxon>Neoptera</taxon>
        <taxon>Endopterygota</taxon>
        <taxon>Hymenoptera</taxon>
        <taxon>Apocrita</taxon>
        <taxon>Aculeata</taxon>
        <taxon>Formicoidea</taxon>
        <taxon>Formicidae</taxon>
        <taxon>Dorylinae</taxon>
        <taxon>Ooceraea</taxon>
    </lineage>
</organism>
<dbReference type="AlphaFoldDB" id="A0A3L8DAS8"/>
<feature type="chain" id="PRO_5018004708" evidence="1">
    <location>
        <begin position="20"/>
        <end position="125"/>
    </location>
</feature>
<name>A0A3L8DAS8_OOCBI</name>
<proteinExistence type="predicted"/>
<sequence length="125" mass="14058">MGISIIPLIVVAMVPIIVGDFGQRVIGQRSDYPFDDCLDYCADEHPTVKKKSTLLVDQLLLALQRAAQKDVIRGKGIDRSASVLSARSRMGPDDDQLKGMQRRGQTKGQIYWRCYFNPVACFKRK</sequence>
<protein>
    <submittedName>
        <fullName evidence="2">Uncharacterized protein</fullName>
    </submittedName>
</protein>
<reference evidence="2" key="1">
    <citation type="journal article" date="2018" name="Genome Res.">
        <title>The genomic architecture and molecular evolution of ant odorant receptors.</title>
        <authorList>
            <person name="McKenzie S.K."/>
            <person name="Kronauer D.J.C."/>
        </authorList>
    </citation>
    <scope>NUCLEOTIDE SEQUENCE [LARGE SCALE GENOMIC DNA]</scope>
    <source>
        <strain evidence="2">Clonal line C1</strain>
    </source>
</reference>
<reference evidence="2" key="2">
    <citation type="submission" date="2018-07" db="EMBL/GenBank/DDBJ databases">
        <authorList>
            <person name="Mckenzie S.K."/>
            <person name="Kronauer D.J.C."/>
        </authorList>
    </citation>
    <scope>NUCLEOTIDE SEQUENCE</scope>
    <source>
        <strain evidence="2">Clonal line C1</strain>
    </source>
</reference>
<feature type="signal peptide" evidence="1">
    <location>
        <begin position="1"/>
        <end position="19"/>
    </location>
</feature>
<accession>A0A3L8DAS8</accession>